<evidence type="ECO:0000256" key="7">
    <source>
        <dbReference type="ARBA" id="ARBA00022884"/>
    </source>
</evidence>
<dbReference type="GO" id="GO:0000176">
    <property type="term" value="C:nuclear exosome (RNase complex)"/>
    <property type="evidence" value="ECO:0007669"/>
    <property type="project" value="TreeGrafter"/>
</dbReference>
<dbReference type="GO" id="GO:0071038">
    <property type="term" value="P:TRAMP-dependent tRNA surveillance pathway"/>
    <property type="evidence" value="ECO:0007669"/>
    <property type="project" value="TreeGrafter"/>
</dbReference>
<feature type="domain" description="K Homology" evidence="11">
    <location>
        <begin position="164"/>
        <end position="212"/>
    </location>
</feature>
<evidence type="ECO:0000256" key="4">
    <source>
        <dbReference type="ARBA" id="ARBA00022490"/>
    </source>
</evidence>
<keyword evidence="5" id="KW-0698">rRNA processing</keyword>
<evidence type="ECO:0000313" key="13">
    <source>
        <dbReference type="EMBL" id="KAF3694293.1"/>
    </source>
</evidence>
<dbReference type="CDD" id="cd05790">
    <property type="entry name" value="S1_Rrp40"/>
    <property type="match status" value="1"/>
</dbReference>
<feature type="domain" description="Exosome complex component RRP40 N-terminal" evidence="12">
    <location>
        <begin position="37"/>
        <end position="65"/>
    </location>
</feature>
<evidence type="ECO:0000256" key="8">
    <source>
        <dbReference type="ARBA" id="ARBA00023242"/>
    </source>
</evidence>
<evidence type="ECO:0000256" key="1">
    <source>
        <dbReference type="ARBA" id="ARBA00004496"/>
    </source>
</evidence>
<evidence type="ECO:0000256" key="6">
    <source>
        <dbReference type="ARBA" id="ARBA00022835"/>
    </source>
</evidence>
<dbReference type="Pfam" id="PF21262">
    <property type="entry name" value="RRP40_S1"/>
    <property type="match status" value="1"/>
</dbReference>
<dbReference type="GO" id="GO:0034475">
    <property type="term" value="P:U4 snRNA 3'-end processing"/>
    <property type="evidence" value="ECO:0007669"/>
    <property type="project" value="TreeGrafter"/>
</dbReference>
<organism evidence="13 14">
    <name type="scientific">Channa argus</name>
    <name type="common">Northern snakehead</name>
    <name type="synonym">Ophicephalus argus</name>
    <dbReference type="NCBI Taxonomy" id="215402"/>
    <lineage>
        <taxon>Eukaryota</taxon>
        <taxon>Metazoa</taxon>
        <taxon>Chordata</taxon>
        <taxon>Craniata</taxon>
        <taxon>Vertebrata</taxon>
        <taxon>Euteleostomi</taxon>
        <taxon>Actinopterygii</taxon>
        <taxon>Neopterygii</taxon>
        <taxon>Teleostei</taxon>
        <taxon>Neoteleostei</taxon>
        <taxon>Acanthomorphata</taxon>
        <taxon>Anabantaria</taxon>
        <taxon>Anabantiformes</taxon>
        <taxon>Channoidei</taxon>
        <taxon>Channidae</taxon>
        <taxon>Channa</taxon>
    </lineage>
</organism>
<dbReference type="InterPro" id="IPR048541">
    <property type="entry name" value="RRP40_N"/>
</dbReference>
<dbReference type="PANTHER" id="PTHR21321">
    <property type="entry name" value="PNAS-3 RELATED"/>
    <property type="match status" value="1"/>
</dbReference>
<dbReference type="SUPFAM" id="SSF110324">
    <property type="entry name" value="Ribosomal L27 protein-like"/>
    <property type="match status" value="1"/>
</dbReference>
<dbReference type="InterPro" id="IPR049469">
    <property type="entry name" value="RRP40_KH-I"/>
</dbReference>
<comment type="similarity">
    <text evidence="3">Belongs to the RRP40 family.</text>
</comment>
<dbReference type="GO" id="GO:0071035">
    <property type="term" value="P:nuclear polyadenylation-dependent rRNA catabolic process"/>
    <property type="evidence" value="ECO:0007669"/>
    <property type="project" value="TreeGrafter"/>
</dbReference>
<dbReference type="InterPro" id="IPR004088">
    <property type="entry name" value="KH_dom_type_1"/>
</dbReference>
<dbReference type="Proteomes" id="UP000503349">
    <property type="component" value="Chromosome 9"/>
</dbReference>
<evidence type="ECO:0000259" key="12">
    <source>
        <dbReference type="Pfam" id="PF21261"/>
    </source>
</evidence>
<comment type="subcellular location">
    <subcellularLocation>
        <location evidence="1">Cytoplasm</location>
    </subcellularLocation>
    <subcellularLocation>
        <location evidence="2">Nucleus</location>
        <location evidence="2">Nucleolus</location>
    </subcellularLocation>
</comment>
<dbReference type="OrthoDB" id="340500at2759"/>
<protein>
    <recommendedName>
        <fullName evidence="10">Exosome complex component RRP40</fullName>
    </recommendedName>
    <alternativeName>
        <fullName evidence="9">Ribosomal RNA-processing protein 40</fullName>
    </alternativeName>
</protein>
<dbReference type="Gene3D" id="3.30.1370.10">
    <property type="entry name" value="K Homology domain, type 1"/>
    <property type="match status" value="1"/>
</dbReference>
<dbReference type="InterPro" id="IPR037319">
    <property type="entry name" value="Rrp40_S1"/>
</dbReference>
<dbReference type="InterPro" id="IPR026699">
    <property type="entry name" value="Exosome_RNA_bind1/RRP40/RRP4"/>
</dbReference>
<evidence type="ECO:0000256" key="5">
    <source>
        <dbReference type="ARBA" id="ARBA00022552"/>
    </source>
</evidence>
<dbReference type="GO" id="GO:0071034">
    <property type="term" value="P:CUT catabolic process"/>
    <property type="evidence" value="ECO:0007669"/>
    <property type="project" value="TreeGrafter"/>
</dbReference>
<dbReference type="FunFam" id="3.30.1370.10:FF:000038">
    <property type="entry name" value="exosome complex component RRP40"/>
    <property type="match status" value="1"/>
</dbReference>
<gene>
    <name evidence="13" type="ORF">EXN66_Car009969</name>
</gene>
<dbReference type="Gene3D" id="2.40.50.140">
    <property type="entry name" value="Nucleic acid-binding proteins"/>
    <property type="match status" value="1"/>
</dbReference>
<dbReference type="Pfam" id="PF21261">
    <property type="entry name" value="RRP40_N_mamm"/>
    <property type="match status" value="1"/>
</dbReference>
<dbReference type="GO" id="GO:0000467">
    <property type="term" value="P:exonucleolytic trimming to generate mature 3'-end of 5.8S rRNA from tricistronic rRNA transcript (SSU-rRNA, 5.8S rRNA, LSU-rRNA)"/>
    <property type="evidence" value="ECO:0007669"/>
    <property type="project" value="TreeGrafter"/>
</dbReference>
<evidence type="ECO:0000256" key="3">
    <source>
        <dbReference type="ARBA" id="ARBA00007841"/>
    </source>
</evidence>
<reference evidence="13 14" key="1">
    <citation type="submission" date="2019-02" db="EMBL/GenBank/DDBJ databases">
        <title>Opniocepnalus argus genome.</title>
        <authorList>
            <person name="Zhou C."/>
            <person name="Xiao S."/>
        </authorList>
    </citation>
    <scope>NUCLEOTIDE SEQUENCE [LARGE SCALE GENOMIC DNA]</scope>
    <source>
        <strain evidence="13">OARG1902GOOAL</strain>
        <tissue evidence="13">Muscle</tissue>
    </source>
</reference>
<sequence>MFSSLKKKVGEVLLPGDEFSYDTDDTISLTEHVKPEKVVCGPGLRRSGDRLLVCKSGVLRHKQPNMFWIDSQQRRYVPAKGETVIGIIAAKAGDVFKVDFGGSEQASLSYLAFEGATKRNRPNVQVGDLVFAQFTIANKDMEPELVCIDSSGRANGMGVFGGGGLLFKVSLGLVRRLLSPNSEIHSDLDQMFPCELVVGMNGRVWVKSSSVQQTLIIANLLQSCDTMTGPQRQELFRRVQTGAL</sequence>
<evidence type="ECO:0000313" key="14">
    <source>
        <dbReference type="Proteomes" id="UP000503349"/>
    </source>
</evidence>
<dbReference type="GO" id="GO:0003723">
    <property type="term" value="F:RNA binding"/>
    <property type="evidence" value="ECO:0007669"/>
    <property type="project" value="UniProtKB-KW"/>
</dbReference>
<dbReference type="GO" id="GO:0010468">
    <property type="term" value="P:regulation of gene expression"/>
    <property type="evidence" value="ECO:0007669"/>
    <property type="project" value="UniProtKB-ARBA"/>
</dbReference>
<evidence type="ECO:0000256" key="9">
    <source>
        <dbReference type="ARBA" id="ARBA00030615"/>
    </source>
</evidence>
<keyword evidence="4" id="KW-0963">Cytoplasm</keyword>
<keyword evidence="7" id="KW-0694">RNA-binding</keyword>
<dbReference type="InterPro" id="IPR012340">
    <property type="entry name" value="NA-bd_OB-fold"/>
</dbReference>
<dbReference type="GO" id="GO:0005730">
    <property type="term" value="C:nucleolus"/>
    <property type="evidence" value="ECO:0007669"/>
    <property type="project" value="UniProtKB-SubCell"/>
</dbReference>
<keyword evidence="6" id="KW-0271">Exosome</keyword>
<evidence type="ECO:0000256" key="10">
    <source>
        <dbReference type="ARBA" id="ARBA00069899"/>
    </source>
</evidence>
<accession>A0A6G1PVT5</accession>
<reference evidence="14" key="2">
    <citation type="submission" date="2019-02" db="EMBL/GenBank/DDBJ databases">
        <title>Opniocepnalus argus Var Kimnra genome.</title>
        <authorList>
            <person name="Zhou C."/>
            <person name="Xiao S."/>
        </authorList>
    </citation>
    <scope>NUCLEOTIDE SEQUENCE [LARGE SCALE GENOMIC DNA]</scope>
</reference>
<dbReference type="Pfam" id="PF15985">
    <property type="entry name" value="KH_6"/>
    <property type="match status" value="1"/>
</dbReference>
<dbReference type="PANTHER" id="PTHR21321:SF1">
    <property type="entry name" value="EXOSOME COMPLEX COMPONENT RRP40"/>
    <property type="match status" value="1"/>
</dbReference>
<dbReference type="SUPFAM" id="SSF50249">
    <property type="entry name" value="Nucleic acid-binding proteins"/>
    <property type="match status" value="1"/>
</dbReference>
<name>A0A6G1PVT5_CHAAH</name>
<dbReference type="GO" id="GO:0071051">
    <property type="term" value="P:poly(A)-dependent snoRNA 3'-end processing"/>
    <property type="evidence" value="ECO:0007669"/>
    <property type="project" value="TreeGrafter"/>
</dbReference>
<dbReference type="GO" id="GO:0000177">
    <property type="term" value="C:cytoplasmic exosome (RNase complex)"/>
    <property type="evidence" value="ECO:0007669"/>
    <property type="project" value="TreeGrafter"/>
</dbReference>
<dbReference type="FunFam" id="2.40.50.140:FF:000112">
    <property type="entry name" value="Exosome complex component RRP40"/>
    <property type="match status" value="1"/>
</dbReference>
<dbReference type="EMBL" id="CM015720">
    <property type="protein sequence ID" value="KAF3694293.1"/>
    <property type="molecule type" value="Genomic_DNA"/>
</dbReference>
<dbReference type="InterPro" id="IPR036612">
    <property type="entry name" value="KH_dom_type_1_sf"/>
</dbReference>
<evidence type="ECO:0000259" key="11">
    <source>
        <dbReference type="Pfam" id="PF15985"/>
    </source>
</evidence>
<evidence type="ECO:0000256" key="2">
    <source>
        <dbReference type="ARBA" id="ARBA00004604"/>
    </source>
</evidence>
<dbReference type="CDD" id="cd22526">
    <property type="entry name" value="KH-I_Rrp40"/>
    <property type="match status" value="1"/>
</dbReference>
<dbReference type="Gene3D" id="2.40.50.100">
    <property type="match status" value="1"/>
</dbReference>
<proteinExistence type="inferred from homology"/>
<dbReference type="AlphaFoldDB" id="A0A6G1PVT5"/>
<dbReference type="SUPFAM" id="SSF54791">
    <property type="entry name" value="Eukaryotic type KH-domain (KH-domain type I)"/>
    <property type="match status" value="1"/>
</dbReference>
<keyword evidence="14" id="KW-1185">Reference proteome</keyword>
<keyword evidence="8" id="KW-0539">Nucleus</keyword>